<proteinExistence type="predicted"/>
<evidence type="ECO:0000256" key="2">
    <source>
        <dbReference type="SAM" id="Phobius"/>
    </source>
</evidence>
<dbReference type="Pfam" id="PF26503">
    <property type="entry name" value="DUF8167_3rd"/>
    <property type="match status" value="1"/>
</dbReference>
<dbReference type="GO" id="GO:0006813">
    <property type="term" value="P:potassium ion transport"/>
    <property type="evidence" value="ECO:0007669"/>
    <property type="project" value="InterPro"/>
</dbReference>
<dbReference type="InterPro" id="IPR058480">
    <property type="entry name" value="DUF8167_N"/>
</dbReference>
<feature type="transmembrane region" description="Helical" evidence="2">
    <location>
        <begin position="74"/>
        <end position="92"/>
    </location>
</feature>
<dbReference type="SUPFAM" id="SSF116726">
    <property type="entry name" value="TrkA C-terminal domain-like"/>
    <property type="match status" value="1"/>
</dbReference>
<dbReference type="InterPro" id="IPR036721">
    <property type="entry name" value="RCK_C_sf"/>
</dbReference>
<dbReference type="Pfam" id="PF02080">
    <property type="entry name" value="TrkA_C"/>
    <property type="match status" value="1"/>
</dbReference>
<accession>A0A521CXR7</accession>
<keyword evidence="5" id="KW-1185">Reference proteome</keyword>
<dbReference type="Gene3D" id="3.30.70.1450">
    <property type="entry name" value="Regulator of K+ conductance, C-terminal domain"/>
    <property type="match status" value="1"/>
</dbReference>
<sequence length="432" mass="44743">MALPVEILFGIYLGVLTGIIPALIAGVLGFIFKYFTGVTIPGLGVVALALAIAGVNGGLLALNDETIRSSDRAPAILTAILVVLMLSLYAHAQGDKLGSNVPKRVSFRKLRERTLSTDVVELVGGRGQVRVTVAGEVGDMEGYPPLPAETRRAIAEGEWTFPADVPLEELETRFAERLKTELELVDVSVRIDEEARATVAAAPPTGGLSKRVPKGKRAVSVPALVPTGLARGDVVRVLTPDLAVEGTLLAARSGGNSAADPGVSSAVGADGDGPEAGSQPEHGRAGDPRTDGGDPAATPAPAPTPTARTTTGGEGRVTVAVDRSEAGPLLRAGRGRVLVCSRGTRREFELTTLLRRAGKRFRKVSVVAGGALDGHTIGEISVREAYDVAVLAARHDAEWTVAPSGSQSLSAGDELFVVGTRDALDRFGEVAA</sequence>
<evidence type="ECO:0000313" key="4">
    <source>
        <dbReference type="EMBL" id="SMO64235.1"/>
    </source>
</evidence>
<feature type="compositionally biased region" description="Basic and acidic residues" evidence="1">
    <location>
        <begin position="281"/>
        <end position="292"/>
    </location>
</feature>
<evidence type="ECO:0000259" key="3">
    <source>
        <dbReference type="PROSITE" id="PS51202"/>
    </source>
</evidence>
<dbReference type="Pfam" id="PF26502">
    <property type="entry name" value="DUF8167_2nd"/>
    <property type="match status" value="1"/>
</dbReference>
<reference evidence="4 5" key="1">
    <citation type="submission" date="2017-05" db="EMBL/GenBank/DDBJ databases">
        <authorList>
            <person name="Varghese N."/>
            <person name="Submissions S."/>
        </authorList>
    </citation>
    <scope>NUCLEOTIDE SEQUENCE [LARGE SCALE GENOMIC DNA]</scope>
    <source>
        <strain evidence="4 5">DSM 19504</strain>
    </source>
</reference>
<organism evidence="4 5">
    <name type="scientific">Halorubrum cibi</name>
    <dbReference type="NCBI Taxonomy" id="413815"/>
    <lineage>
        <taxon>Archaea</taxon>
        <taxon>Methanobacteriati</taxon>
        <taxon>Methanobacteriota</taxon>
        <taxon>Stenosarchaea group</taxon>
        <taxon>Halobacteria</taxon>
        <taxon>Halobacteriales</taxon>
        <taxon>Haloferacaceae</taxon>
        <taxon>Halorubrum</taxon>
    </lineage>
</organism>
<feature type="transmembrane region" description="Helical" evidence="2">
    <location>
        <begin position="7"/>
        <end position="32"/>
    </location>
</feature>
<evidence type="ECO:0000313" key="5">
    <source>
        <dbReference type="Proteomes" id="UP000319712"/>
    </source>
</evidence>
<dbReference type="OrthoDB" id="157524at2157"/>
<feature type="transmembrane region" description="Helical" evidence="2">
    <location>
        <begin position="38"/>
        <end position="62"/>
    </location>
</feature>
<feature type="region of interest" description="Disordered" evidence="1">
    <location>
        <begin position="252"/>
        <end position="316"/>
    </location>
</feature>
<dbReference type="InterPro" id="IPR058603">
    <property type="entry name" value="DUF8167_2nd"/>
</dbReference>
<dbReference type="PROSITE" id="PS51202">
    <property type="entry name" value="RCK_C"/>
    <property type="match status" value="1"/>
</dbReference>
<dbReference type="GO" id="GO:0008324">
    <property type="term" value="F:monoatomic cation transmembrane transporter activity"/>
    <property type="evidence" value="ECO:0007669"/>
    <property type="project" value="InterPro"/>
</dbReference>
<keyword evidence="2" id="KW-0812">Transmembrane</keyword>
<dbReference type="Pfam" id="PF26501">
    <property type="entry name" value="DUF8167"/>
    <property type="match status" value="1"/>
</dbReference>
<dbReference type="RefSeq" id="WP_142986512.1">
    <property type="nucleotide sequence ID" value="NZ_FXTD01000005.1"/>
</dbReference>
<keyword evidence="2" id="KW-1133">Transmembrane helix</keyword>
<feature type="domain" description="RCK C-terminal" evidence="3">
    <location>
        <begin position="348"/>
        <end position="432"/>
    </location>
</feature>
<dbReference type="EMBL" id="FXTD01000005">
    <property type="protein sequence ID" value="SMO64235.1"/>
    <property type="molecule type" value="Genomic_DNA"/>
</dbReference>
<evidence type="ECO:0000256" key="1">
    <source>
        <dbReference type="SAM" id="MobiDB-lite"/>
    </source>
</evidence>
<protein>
    <submittedName>
        <fullName evidence="4">TrkA-C domain-containing protein</fullName>
    </submittedName>
</protein>
<dbReference type="AlphaFoldDB" id="A0A521CXR7"/>
<name>A0A521CXR7_9EURY</name>
<feature type="compositionally biased region" description="Low complexity" evidence="1">
    <location>
        <begin position="305"/>
        <end position="316"/>
    </location>
</feature>
<dbReference type="InterPro" id="IPR006037">
    <property type="entry name" value="RCK_C"/>
</dbReference>
<dbReference type="Proteomes" id="UP000319712">
    <property type="component" value="Unassembled WGS sequence"/>
</dbReference>
<keyword evidence="2" id="KW-0472">Membrane</keyword>
<dbReference type="InterPro" id="IPR058604">
    <property type="entry name" value="DUF8167_3rd"/>
</dbReference>
<gene>
    <name evidence="4" type="ORF">SAMN06264867_105184</name>
</gene>